<evidence type="ECO:0000313" key="1">
    <source>
        <dbReference type="EMBL" id="SNQ45984.1"/>
    </source>
</evidence>
<dbReference type="Pfam" id="PF05331">
    <property type="entry name" value="DUF742"/>
    <property type="match status" value="1"/>
</dbReference>
<dbReference type="Proteomes" id="UP000234331">
    <property type="component" value="Unassembled WGS sequence"/>
</dbReference>
<evidence type="ECO:0000313" key="2">
    <source>
        <dbReference type="Proteomes" id="UP000234331"/>
    </source>
</evidence>
<gene>
    <name evidence="1" type="ORF">FRACA_120047</name>
</gene>
<keyword evidence="2" id="KW-1185">Reference proteome</keyword>
<dbReference type="RefSeq" id="WP_101830075.1">
    <property type="nucleotide sequence ID" value="NZ_FZMO01000024.1"/>
</dbReference>
<reference evidence="1 2" key="1">
    <citation type="submission" date="2017-06" db="EMBL/GenBank/DDBJ databases">
        <authorList>
            <person name="Kim H.J."/>
            <person name="Triplett B.A."/>
        </authorList>
    </citation>
    <scope>NUCLEOTIDE SEQUENCE [LARGE SCALE GENOMIC DNA]</scope>
    <source>
        <strain evidence="1">FRACA_ARgP5</strain>
    </source>
</reference>
<evidence type="ECO:0008006" key="3">
    <source>
        <dbReference type="Google" id="ProtNLM"/>
    </source>
</evidence>
<accession>A0A2I2KK09</accession>
<dbReference type="PANTHER" id="PTHR36221">
    <property type="entry name" value="DUF742 DOMAIN-CONTAINING PROTEIN"/>
    <property type="match status" value="1"/>
</dbReference>
<dbReference type="OrthoDB" id="3217123at2"/>
<dbReference type="PANTHER" id="PTHR36221:SF1">
    <property type="entry name" value="DUF742 DOMAIN-CONTAINING PROTEIN"/>
    <property type="match status" value="1"/>
</dbReference>
<dbReference type="InterPro" id="IPR007995">
    <property type="entry name" value="DUF742"/>
</dbReference>
<dbReference type="AlphaFoldDB" id="A0A2I2KK09"/>
<proteinExistence type="predicted"/>
<sequence length="123" mass="13264">MSHDEEWFDEEAGPVVRPYAVTGGRTRPTNRALELVALVTTTPNGRLMSATLEAEQRAIALLCHRVQSIVEISARLDLPVGVVRVLVGDLLDAGLVNVTRPARSSDRPSAALIEKVLDGLQAL</sequence>
<protein>
    <recommendedName>
        <fullName evidence="3">DUF742 domain-containing protein</fullName>
    </recommendedName>
</protein>
<dbReference type="EMBL" id="FZMO01000024">
    <property type="protein sequence ID" value="SNQ45984.1"/>
    <property type="molecule type" value="Genomic_DNA"/>
</dbReference>
<name>A0A2I2KK09_9ACTN</name>
<organism evidence="1 2">
    <name type="scientific">Frankia canadensis</name>
    <dbReference type="NCBI Taxonomy" id="1836972"/>
    <lineage>
        <taxon>Bacteria</taxon>
        <taxon>Bacillati</taxon>
        <taxon>Actinomycetota</taxon>
        <taxon>Actinomycetes</taxon>
        <taxon>Frankiales</taxon>
        <taxon>Frankiaceae</taxon>
        <taxon>Frankia</taxon>
    </lineage>
</organism>